<dbReference type="eggNOG" id="ENOG502R4YV">
    <property type="taxonomic scope" value="Eukaryota"/>
</dbReference>
<dbReference type="OMA" id="GHVRACN"/>
<name>A0A0E0QW83_ORYRU</name>
<evidence type="ECO:0000313" key="3">
    <source>
        <dbReference type="Proteomes" id="UP000008022"/>
    </source>
</evidence>
<dbReference type="HOGENOM" id="CLU_017945_2_2_1"/>
<dbReference type="PANTHER" id="PTHR32133">
    <property type="entry name" value="OS07G0120400 PROTEIN"/>
    <property type="match status" value="1"/>
</dbReference>
<keyword evidence="3" id="KW-1185">Reference proteome</keyword>
<dbReference type="Pfam" id="PF12937">
    <property type="entry name" value="F-box-like"/>
    <property type="match status" value="1"/>
</dbReference>
<accession>A0A0E0QW83</accession>
<organism evidence="2 3">
    <name type="scientific">Oryza rufipogon</name>
    <name type="common">Brownbeard rice</name>
    <name type="synonym">Asian wild rice</name>
    <dbReference type="NCBI Taxonomy" id="4529"/>
    <lineage>
        <taxon>Eukaryota</taxon>
        <taxon>Viridiplantae</taxon>
        <taxon>Streptophyta</taxon>
        <taxon>Embryophyta</taxon>
        <taxon>Tracheophyta</taxon>
        <taxon>Spermatophyta</taxon>
        <taxon>Magnoliopsida</taxon>
        <taxon>Liliopsida</taxon>
        <taxon>Poales</taxon>
        <taxon>Poaceae</taxon>
        <taxon>BOP clade</taxon>
        <taxon>Oryzoideae</taxon>
        <taxon>Oryzeae</taxon>
        <taxon>Oryzinae</taxon>
        <taxon>Oryza</taxon>
    </lineage>
</organism>
<dbReference type="SUPFAM" id="SSF81383">
    <property type="entry name" value="F-box domain"/>
    <property type="match status" value="1"/>
</dbReference>
<evidence type="ECO:0000259" key="1">
    <source>
        <dbReference type="Pfam" id="PF12937"/>
    </source>
</evidence>
<dbReference type="AlphaFoldDB" id="A0A0E0QW83"/>
<dbReference type="Gene3D" id="1.20.1280.50">
    <property type="match status" value="1"/>
</dbReference>
<dbReference type="Proteomes" id="UP000008022">
    <property type="component" value="Unassembled WGS sequence"/>
</dbReference>
<proteinExistence type="predicted"/>
<evidence type="ECO:0000313" key="2">
    <source>
        <dbReference type="EnsemblPlants" id="ORUFI10G02220.1"/>
    </source>
</evidence>
<sequence>MGCMLPSPQRACPGAPPPSLPPAEDLLFEILLRLPPDPDCLHRAALVCRRWGRLIHGPAFLPRLRAFHRTPPVLGFYHNSRSLGPSFVALAAPAGPSLVFGDGDWSLLGCRHGRVLLRSGPGWLQLLVWDPVTGHRSSVRLGRLAGHVRACNAAVLGDQDTRRHGSFRVAFVFTGEGRASACLYSSETAAWGRLITAGTARCGDVGKKPSALAGDALYWALDDGRRRHPRARHGQGDPRRGRAAAARRSGSLWAREAGGADGVASTSSWVLLKSIDLDVFAPMPLPCAGGRVILVPPVRLLGVDEGGISAFIWTIEGIFMLHLEDEMLMKKVAASRVVDFVYPYSSVYVAGGGGEGEDAGAVHGSGRL</sequence>
<protein>
    <recommendedName>
        <fullName evidence="1">F-box domain-containing protein</fullName>
    </recommendedName>
</protein>
<dbReference type="InterPro" id="IPR001810">
    <property type="entry name" value="F-box_dom"/>
</dbReference>
<dbReference type="InterPro" id="IPR036047">
    <property type="entry name" value="F-box-like_dom_sf"/>
</dbReference>
<dbReference type="PANTHER" id="PTHR32133:SF396">
    <property type="entry name" value="OS10G0141600 PROTEIN"/>
    <property type="match status" value="1"/>
</dbReference>
<dbReference type="EnsemblPlants" id="ORUFI10G02220.1">
    <property type="protein sequence ID" value="ORUFI10G02220.1"/>
    <property type="gene ID" value="ORUFI10G02220"/>
</dbReference>
<reference evidence="2" key="2">
    <citation type="submission" date="2015-06" db="UniProtKB">
        <authorList>
            <consortium name="EnsemblPlants"/>
        </authorList>
    </citation>
    <scope>IDENTIFICATION</scope>
</reference>
<dbReference type="Gramene" id="ORUFI10G02220.1">
    <property type="protein sequence ID" value="ORUFI10G02220.1"/>
    <property type="gene ID" value="ORUFI10G02220"/>
</dbReference>
<reference evidence="3" key="1">
    <citation type="submission" date="2013-06" db="EMBL/GenBank/DDBJ databases">
        <authorList>
            <person name="Zhao Q."/>
        </authorList>
    </citation>
    <scope>NUCLEOTIDE SEQUENCE</scope>
    <source>
        <strain evidence="3">cv. W1943</strain>
    </source>
</reference>
<feature type="domain" description="F-box" evidence="1">
    <location>
        <begin position="24"/>
        <end position="58"/>
    </location>
</feature>